<keyword evidence="2" id="KW-0560">Oxidoreductase</keyword>
<dbReference type="SUPFAM" id="SSF51735">
    <property type="entry name" value="NAD(P)-binding Rossmann-fold domains"/>
    <property type="match status" value="1"/>
</dbReference>
<evidence type="ECO:0000256" key="1">
    <source>
        <dbReference type="ARBA" id="ARBA00006484"/>
    </source>
</evidence>
<keyword evidence="5" id="KW-1185">Reference proteome</keyword>
<gene>
    <name evidence="4" type="ORF">GCM10011506_21430</name>
</gene>
<evidence type="ECO:0000313" key="5">
    <source>
        <dbReference type="Proteomes" id="UP000636010"/>
    </source>
</evidence>
<dbReference type="PANTHER" id="PTHR43477">
    <property type="entry name" value="DIHYDROANTICAPSIN 7-DEHYDROGENASE"/>
    <property type="match status" value="1"/>
</dbReference>
<name>A0ABQ1M6X9_9BACT</name>
<dbReference type="RefSeq" id="WP_188463182.1">
    <property type="nucleotide sequence ID" value="NZ_BAABHU010000006.1"/>
</dbReference>
<dbReference type="PANTHER" id="PTHR43477:SF1">
    <property type="entry name" value="DIHYDROANTICAPSIN 7-DEHYDROGENASE"/>
    <property type="match status" value="1"/>
</dbReference>
<evidence type="ECO:0000256" key="2">
    <source>
        <dbReference type="ARBA" id="ARBA00023002"/>
    </source>
</evidence>
<dbReference type="InterPro" id="IPR057326">
    <property type="entry name" value="KR_dom"/>
</dbReference>
<dbReference type="Pfam" id="PF13561">
    <property type="entry name" value="adh_short_C2"/>
    <property type="match status" value="1"/>
</dbReference>
<dbReference type="PRINTS" id="PR00081">
    <property type="entry name" value="GDHRDH"/>
</dbReference>
<dbReference type="Proteomes" id="UP000636010">
    <property type="component" value="Unassembled WGS sequence"/>
</dbReference>
<dbReference type="Gene3D" id="3.40.50.720">
    <property type="entry name" value="NAD(P)-binding Rossmann-like Domain"/>
    <property type="match status" value="1"/>
</dbReference>
<dbReference type="InterPro" id="IPR002347">
    <property type="entry name" value="SDR_fam"/>
</dbReference>
<dbReference type="InterPro" id="IPR051122">
    <property type="entry name" value="SDR_DHRS6-like"/>
</dbReference>
<dbReference type="EMBL" id="BMEC01000006">
    <property type="protein sequence ID" value="GGC35734.1"/>
    <property type="molecule type" value="Genomic_DNA"/>
</dbReference>
<comment type="caution">
    <text evidence="4">The sequence shown here is derived from an EMBL/GenBank/DDBJ whole genome shotgun (WGS) entry which is preliminary data.</text>
</comment>
<protein>
    <submittedName>
        <fullName evidence="4">Oxidoreductase</fullName>
    </submittedName>
</protein>
<organism evidence="4 5">
    <name type="scientific">Marivirga lumbricoides</name>
    <dbReference type="NCBI Taxonomy" id="1046115"/>
    <lineage>
        <taxon>Bacteria</taxon>
        <taxon>Pseudomonadati</taxon>
        <taxon>Bacteroidota</taxon>
        <taxon>Cytophagia</taxon>
        <taxon>Cytophagales</taxon>
        <taxon>Marivirgaceae</taxon>
        <taxon>Marivirga</taxon>
    </lineage>
</organism>
<sequence>MSFKNKNILIIGASSGIGLSLAKDLQTKEANLYLASRKKPELSGDFNYIELDVTDFDGELDSLPEEIHGLVYCPGTINLKPFQRLKEEDFLSDFKINALGAVKVVQKVLKNLKAAKGSSIVLFSTVAVNTGLSFHASIASAKGALQAIGLSMAAELAPSKIRVNVVAPSLTATPLANNLLSSEEKKDASNKRHPIGRYGKPEDISNAAAFLLNPENSWITGQVLGVDGGMEKVRNI</sequence>
<evidence type="ECO:0000259" key="3">
    <source>
        <dbReference type="SMART" id="SM00822"/>
    </source>
</evidence>
<dbReference type="SMART" id="SM00822">
    <property type="entry name" value="PKS_KR"/>
    <property type="match status" value="1"/>
</dbReference>
<reference evidence="5" key="1">
    <citation type="journal article" date="2019" name="Int. J. Syst. Evol. Microbiol.">
        <title>The Global Catalogue of Microorganisms (GCM) 10K type strain sequencing project: providing services to taxonomists for standard genome sequencing and annotation.</title>
        <authorList>
            <consortium name="The Broad Institute Genomics Platform"/>
            <consortium name="The Broad Institute Genome Sequencing Center for Infectious Disease"/>
            <person name="Wu L."/>
            <person name="Ma J."/>
        </authorList>
    </citation>
    <scope>NUCLEOTIDE SEQUENCE [LARGE SCALE GENOMIC DNA]</scope>
    <source>
        <strain evidence="5">CGMCC 1.10832</strain>
    </source>
</reference>
<accession>A0ABQ1M6X9</accession>
<dbReference type="InterPro" id="IPR036291">
    <property type="entry name" value="NAD(P)-bd_dom_sf"/>
</dbReference>
<comment type="similarity">
    <text evidence="1">Belongs to the short-chain dehydrogenases/reductases (SDR) family.</text>
</comment>
<feature type="domain" description="Ketoreductase" evidence="3">
    <location>
        <begin position="6"/>
        <end position="157"/>
    </location>
</feature>
<dbReference type="CDD" id="cd05233">
    <property type="entry name" value="SDR_c"/>
    <property type="match status" value="1"/>
</dbReference>
<proteinExistence type="inferred from homology"/>
<evidence type="ECO:0000313" key="4">
    <source>
        <dbReference type="EMBL" id="GGC35734.1"/>
    </source>
</evidence>